<evidence type="ECO:0000256" key="2">
    <source>
        <dbReference type="ARBA" id="ARBA00022679"/>
    </source>
</evidence>
<dbReference type="KEGG" id="pno:SNOG_09622"/>
<dbReference type="VEuPathDB" id="FungiDB:JI435_096220"/>
<dbReference type="AlphaFoldDB" id="Q0UF42"/>
<reference evidence="7" key="1">
    <citation type="journal article" date="2007" name="Plant Cell">
        <title>Dothideomycete-plant interactions illuminated by genome sequencing and EST analysis of the wheat pathogen Stagonospora nodorum.</title>
        <authorList>
            <person name="Hane J.K."/>
            <person name="Lowe R.G."/>
            <person name="Solomon P.S."/>
            <person name="Tan K.C."/>
            <person name="Schoch C.L."/>
            <person name="Spatafora J.W."/>
            <person name="Crous P.W."/>
            <person name="Kodira C."/>
            <person name="Birren B.W."/>
            <person name="Galagan J.E."/>
            <person name="Torriani S.F."/>
            <person name="McDonald B.A."/>
            <person name="Oliver R.P."/>
        </authorList>
    </citation>
    <scope>NUCLEOTIDE SEQUENCE [LARGE SCALE GENOMIC DNA]</scope>
    <source>
        <strain evidence="7">SN15 / ATCC MYA-4574 / FGSC 10173</strain>
    </source>
</reference>
<dbReference type="InterPro" id="IPR001099">
    <property type="entry name" value="Chalcone/stilbene_synt_N"/>
</dbReference>
<evidence type="ECO:0000256" key="1">
    <source>
        <dbReference type="ARBA" id="ARBA00005531"/>
    </source>
</evidence>
<dbReference type="Gene3D" id="3.40.47.10">
    <property type="match status" value="2"/>
</dbReference>
<dbReference type="PANTHER" id="PTHR11877">
    <property type="entry name" value="HYDROXYMETHYLGLUTARYL-COA SYNTHASE"/>
    <property type="match status" value="1"/>
</dbReference>
<evidence type="ECO:0000313" key="7">
    <source>
        <dbReference type="Proteomes" id="UP000001055"/>
    </source>
</evidence>
<evidence type="ECO:0000259" key="4">
    <source>
        <dbReference type="Pfam" id="PF00195"/>
    </source>
</evidence>
<dbReference type="SUPFAM" id="SSF53901">
    <property type="entry name" value="Thiolase-like"/>
    <property type="match status" value="2"/>
</dbReference>
<dbReference type="InParanoid" id="Q0UF42"/>
<name>Q0UF42_PHANO</name>
<dbReference type="RefSeq" id="XP_001799911.1">
    <property type="nucleotide sequence ID" value="XM_001799859.1"/>
</dbReference>
<proteinExistence type="inferred from homology"/>
<keyword evidence="3" id="KW-0012">Acyltransferase</keyword>
<feature type="domain" description="Chalcone/stilbene synthase N-terminal" evidence="4">
    <location>
        <begin position="76"/>
        <end position="226"/>
    </location>
</feature>
<dbReference type="InterPro" id="IPR012328">
    <property type="entry name" value="Chalcone/stilbene_synt_C"/>
</dbReference>
<dbReference type="STRING" id="321614.Q0UF42"/>
<keyword evidence="2 3" id="KW-0808">Transferase</keyword>
<dbReference type="PIRSF" id="PIRSF000451">
    <property type="entry name" value="PKS_III"/>
    <property type="match status" value="1"/>
</dbReference>
<gene>
    <name evidence="6" type="ORF">SNOG_09622</name>
</gene>
<dbReference type="InterPro" id="IPR011141">
    <property type="entry name" value="Polyketide_synthase_type-III"/>
</dbReference>
<protein>
    <submittedName>
        <fullName evidence="6">Uncharacterized protein</fullName>
    </submittedName>
</protein>
<dbReference type="EMBL" id="CH445339">
    <property type="protein sequence ID" value="EAT82887.2"/>
    <property type="molecule type" value="Genomic_DNA"/>
</dbReference>
<evidence type="ECO:0000256" key="3">
    <source>
        <dbReference type="RuleBase" id="RU003633"/>
    </source>
</evidence>
<dbReference type="Proteomes" id="UP000001055">
    <property type="component" value="Unassembled WGS sequence"/>
</dbReference>
<dbReference type="Pfam" id="PF00195">
    <property type="entry name" value="Chal_sti_synt_N"/>
    <property type="match status" value="1"/>
</dbReference>
<dbReference type="InterPro" id="IPR016039">
    <property type="entry name" value="Thiolase-like"/>
</dbReference>
<dbReference type="PANTHER" id="PTHR11877:SF46">
    <property type="entry name" value="TYPE III POLYKETIDE SYNTHASE A"/>
    <property type="match status" value="1"/>
</dbReference>
<dbReference type="GeneID" id="5976816"/>
<evidence type="ECO:0000259" key="5">
    <source>
        <dbReference type="Pfam" id="PF02797"/>
    </source>
</evidence>
<dbReference type="GO" id="GO:0016747">
    <property type="term" value="F:acyltransferase activity, transferring groups other than amino-acyl groups"/>
    <property type="evidence" value="ECO:0007669"/>
    <property type="project" value="InterPro"/>
</dbReference>
<accession>Q0UF42</accession>
<dbReference type="Pfam" id="PF02797">
    <property type="entry name" value="Chal_sti_synt_C"/>
    <property type="match status" value="1"/>
</dbReference>
<comment type="similarity">
    <text evidence="1 3">Belongs to the thiolase-like superfamily. Chalcone/stilbene synthases family.</text>
</comment>
<feature type="domain" description="Chalcone/stilbene synthase C-terminal" evidence="5">
    <location>
        <begin position="262"/>
        <end position="344"/>
    </location>
</feature>
<organism evidence="6 7">
    <name type="scientific">Phaeosphaeria nodorum (strain SN15 / ATCC MYA-4574 / FGSC 10173)</name>
    <name type="common">Glume blotch fungus</name>
    <name type="synonym">Parastagonospora nodorum</name>
    <dbReference type="NCBI Taxonomy" id="321614"/>
    <lineage>
        <taxon>Eukaryota</taxon>
        <taxon>Fungi</taxon>
        <taxon>Dikarya</taxon>
        <taxon>Ascomycota</taxon>
        <taxon>Pezizomycotina</taxon>
        <taxon>Dothideomycetes</taxon>
        <taxon>Pleosporomycetidae</taxon>
        <taxon>Pleosporales</taxon>
        <taxon>Pleosporineae</taxon>
        <taxon>Phaeosphaeriaceae</taxon>
        <taxon>Parastagonospora</taxon>
    </lineage>
</organism>
<sequence>MPSENSSGHAEPSLWIAGLGSQYPPFIAGPEKFDSFAKSIYGTSNAGINQLLKINKATGIATRASINSYESGFGRSEMPPTITEIGQMWRNGGVNLAVQACKKALKEWGGEYSDVTHTIAVTCTDVTTPGYDLHVANKLGLKNDVKRMLLAGIGCAGGMTTMRVAAEIASGATACKRPARILCFACEVCTLNARCNLDETSKTDPADVSVAGALFSDGASAFVLCNDLVLTGDVVSYTNDAMKPMFERLHPLAEQKEGHKIAQADFDWALHPEGSTIISGVQQSLGLSSDQLRATKEIYKTRGNASSPTTVIVLDKLRNMGEGKDYVVAAAVGPGLNIEMSILRRCRREDSDDEFA</sequence>
<evidence type="ECO:0000313" key="6">
    <source>
        <dbReference type="EMBL" id="EAT82887.2"/>
    </source>
</evidence>